<gene>
    <name evidence="1" type="ORF">CALMAC_LOCUS13100</name>
</gene>
<organism evidence="1 2">
    <name type="scientific">Callosobruchus maculatus</name>
    <name type="common">Southern cowpea weevil</name>
    <name type="synonym">Pulse bruchid</name>
    <dbReference type="NCBI Taxonomy" id="64391"/>
    <lineage>
        <taxon>Eukaryota</taxon>
        <taxon>Metazoa</taxon>
        <taxon>Ecdysozoa</taxon>
        <taxon>Arthropoda</taxon>
        <taxon>Hexapoda</taxon>
        <taxon>Insecta</taxon>
        <taxon>Pterygota</taxon>
        <taxon>Neoptera</taxon>
        <taxon>Endopterygota</taxon>
        <taxon>Coleoptera</taxon>
        <taxon>Polyphaga</taxon>
        <taxon>Cucujiformia</taxon>
        <taxon>Chrysomeloidea</taxon>
        <taxon>Chrysomelidae</taxon>
        <taxon>Bruchinae</taxon>
        <taxon>Bruchini</taxon>
        <taxon>Callosobruchus</taxon>
    </lineage>
</organism>
<sequence length="158" mass="18250">MAANEQNMEMEVGEVKVEKTELDTESLGIEHNSWGLVVEGDHDERTNRIIGFQRIKDLHNFVEAGSNIEVLEMQSIKTKVEENWEDCKQFEPTYTTDEGIIEHDNNDDFIDEDKKIALDRDISGLKTARKLDLVLTFQEFHPVSICVKRDTAYDSKFL</sequence>
<dbReference type="EMBL" id="CAACVG010009430">
    <property type="protein sequence ID" value="VEN53222.1"/>
    <property type="molecule type" value="Genomic_DNA"/>
</dbReference>
<name>A0A653CZC3_CALMS</name>
<protein>
    <submittedName>
        <fullName evidence="1">Uncharacterized protein</fullName>
    </submittedName>
</protein>
<accession>A0A653CZC3</accession>
<proteinExistence type="predicted"/>
<keyword evidence="2" id="KW-1185">Reference proteome</keyword>
<dbReference type="Proteomes" id="UP000410492">
    <property type="component" value="Unassembled WGS sequence"/>
</dbReference>
<dbReference type="AlphaFoldDB" id="A0A653CZC3"/>
<reference evidence="1 2" key="1">
    <citation type="submission" date="2019-01" db="EMBL/GenBank/DDBJ databases">
        <authorList>
            <person name="Sayadi A."/>
        </authorList>
    </citation>
    <scope>NUCLEOTIDE SEQUENCE [LARGE SCALE GENOMIC DNA]</scope>
</reference>
<evidence type="ECO:0000313" key="1">
    <source>
        <dbReference type="EMBL" id="VEN53222.1"/>
    </source>
</evidence>
<evidence type="ECO:0000313" key="2">
    <source>
        <dbReference type="Proteomes" id="UP000410492"/>
    </source>
</evidence>